<evidence type="ECO:0000313" key="2">
    <source>
        <dbReference type="Proteomes" id="UP000008068"/>
    </source>
</evidence>
<dbReference type="HOGENOM" id="CLU_040461_0_0_1"/>
<sequence>MIYFQAIDKSIDLTTQFLNNGQFQFELLNENLNTILEVGDAVNTSVTCMTAEHYEEFTTKISKLAYNIEQLSNKTRDLAVYFKELRTPFSVYAELFRSANSLSRLMQDTMFYPNAKCIYDFQEACRRNSLLNSILNVINLVEHDLNSDSLKFSDDFNNWKNAVNALLTQFLFINSYFWGTQYNGNWDEPNKLGSKIGDLLRKMDGGSGSEHWKKTVEELVQRTQDNNEHLDNSQKADLLRTTLGNMFKNDSFYVVVFNDCDFGKNLACDGIDNHYICSMKRGLCNVIVYRTREWKRANQYERTNFVNRVEACRNGVVPWWADYTGFPGILKNDHIQNTGFVGLIRKDQNPQVRSVNCENDGPGYWITARNKAGEEFILIAGHK</sequence>
<dbReference type="eggNOG" id="ENOG502TG5U">
    <property type="taxonomic scope" value="Eukaryota"/>
</dbReference>
<organism evidence="2">
    <name type="scientific">Caenorhabditis brenneri</name>
    <name type="common">Nematode worm</name>
    <dbReference type="NCBI Taxonomy" id="135651"/>
    <lineage>
        <taxon>Eukaryota</taxon>
        <taxon>Metazoa</taxon>
        <taxon>Ecdysozoa</taxon>
        <taxon>Nematoda</taxon>
        <taxon>Chromadorea</taxon>
        <taxon>Rhabditida</taxon>
        <taxon>Rhabditina</taxon>
        <taxon>Rhabditomorpha</taxon>
        <taxon>Rhabditoidea</taxon>
        <taxon>Rhabditidae</taxon>
        <taxon>Peloderinae</taxon>
        <taxon>Caenorhabditis</taxon>
    </lineage>
</organism>
<dbReference type="PANTHER" id="PTHR31464:SF4">
    <property type="entry name" value="DUF4242 DOMAIN-CONTAINING PROTEIN-RELATED"/>
    <property type="match status" value="1"/>
</dbReference>
<reference evidence="2" key="1">
    <citation type="submission" date="2011-07" db="EMBL/GenBank/DDBJ databases">
        <authorList>
            <consortium name="Caenorhabditis brenneri Sequencing and Analysis Consortium"/>
            <person name="Wilson R.K."/>
        </authorList>
    </citation>
    <scope>NUCLEOTIDE SEQUENCE [LARGE SCALE GENOMIC DNA]</scope>
    <source>
        <strain evidence="2">PB2801</strain>
    </source>
</reference>
<name>G0NN49_CAEBE</name>
<dbReference type="Pfam" id="PF05075">
    <property type="entry name" value="DUF684"/>
    <property type="match status" value="1"/>
</dbReference>
<dbReference type="AlphaFoldDB" id="G0NN49"/>
<dbReference type="EMBL" id="GL379912">
    <property type="protein sequence ID" value="EGT34299.1"/>
    <property type="molecule type" value="Genomic_DNA"/>
</dbReference>
<gene>
    <name evidence="1" type="ORF">CAEBREN_23085</name>
</gene>
<dbReference type="InParanoid" id="G0NN49"/>
<protein>
    <submittedName>
        <fullName evidence="1">Uncharacterized protein</fullName>
    </submittedName>
</protein>
<dbReference type="PANTHER" id="PTHR31464">
    <property type="entry name" value="PROTEIN CBG01266"/>
    <property type="match status" value="1"/>
</dbReference>
<dbReference type="Proteomes" id="UP000008068">
    <property type="component" value="Unassembled WGS sequence"/>
</dbReference>
<accession>G0NN49</accession>
<dbReference type="STRING" id="135651.G0NN49"/>
<keyword evidence="2" id="KW-1185">Reference proteome</keyword>
<dbReference type="InterPro" id="IPR007767">
    <property type="entry name" value="DUF684"/>
</dbReference>
<evidence type="ECO:0000313" key="1">
    <source>
        <dbReference type="EMBL" id="EGT34299.1"/>
    </source>
</evidence>
<proteinExistence type="predicted"/>